<dbReference type="PANTHER" id="PTHR13774">
    <property type="entry name" value="PHENAZINE BIOSYNTHESIS PROTEIN"/>
    <property type="match status" value="1"/>
</dbReference>
<dbReference type="InterPro" id="IPR003719">
    <property type="entry name" value="Phenazine_PhzF-like"/>
</dbReference>
<dbReference type="Gene3D" id="3.10.310.10">
    <property type="entry name" value="Diaminopimelate Epimerase, Chain A, domain 1"/>
    <property type="match status" value="2"/>
</dbReference>
<dbReference type="Pfam" id="PF02567">
    <property type="entry name" value="PhzC-PhzF"/>
    <property type="match status" value="1"/>
</dbReference>
<dbReference type="SUPFAM" id="SSF54506">
    <property type="entry name" value="Diaminopimelate epimerase-like"/>
    <property type="match status" value="1"/>
</dbReference>
<dbReference type="GO" id="GO:0016853">
    <property type="term" value="F:isomerase activity"/>
    <property type="evidence" value="ECO:0007669"/>
    <property type="project" value="UniProtKB-KW"/>
</dbReference>
<name>A0A160TW38_9ZZZZ</name>
<dbReference type="AlphaFoldDB" id="A0A160TW38"/>
<dbReference type="EMBL" id="CZRL01000094">
    <property type="protein sequence ID" value="CUS53000.1"/>
    <property type="molecule type" value="Genomic_DNA"/>
</dbReference>
<evidence type="ECO:0000256" key="1">
    <source>
        <dbReference type="ARBA" id="ARBA00023235"/>
    </source>
</evidence>
<dbReference type="GO" id="GO:0005737">
    <property type="term" value="C:cytoplasm"/>
    <property type="evidence" value="ECO:0007669"/>
    <property type="project" value="TreeGrafter"/>
</dbReference>
<dbReference type="NCBIfam" id="TIGR00654">
    <property type="entry name" value="PhzF_family"/>
    <property type="match status" value="1"/>
</dbReference>
<dbReference type="PANTHER" id="PTHR13774:SF39">
    <property type="entry name" value="BIOSYNTHESIS PROTEIN, PUTATIVE-RELATED"/>
    <property type="match status" value="1"/>
</dbReference>
<reference evidence="2" key="1">
    <citation type="submission" date="2015-10" db="EMBL/GenBank/DDBJ databases">
        <authorList>
            <person name="Gilbert D.G."/>
        </authorList>
    </citation>
    <scope>NUCLEOTIDE SEQUENCE</scope>
</reference>
<dbReference type="PIRSF" id="PIRSF016184">
    <property type="entry name" value="PhzC_PhzF"/>
    <property type="match status" value="1"/>
</dbReference>
<accession>A0A160TW38</accession>
<keyword evidence="1 2" id="KW-0413">Isomerase</keyword>
<organism evidence="2">
    <name type="scientific">hydrothermal vent metagenome</name>
    <dbReference type="NCBI Taxonomy" id="652676"/>
    <lineage>
        <taxon>unclassified sequences</taxon>
        <taxon>metagenomes</taxon>
        <taxon>ecological metagenomes</taxon>
    </lineage>
</organism>
<evidence type="ECO:0000313" key="2">
    <source>
        <dbReference type="EMBL" id="CUS53000.1"/>
    </source>
</evidence>
<gene>
    <name evidence="2" type="ORF">MGWOODY_XGa2691</name>
</gene>
<proteinExistence type="predicted"/>
<protein>
    <submittedName>
        <fullName evidence="2">Uncharacterized isomerase yddE, PhzC-PhzF family</fullName>
    </submittedName>
</protein>
<sequence>MAEYPVAFYRAFSETVFGGSMAGIIAQAQNLSAGQMLQIAQEIGAPATGFITAIDEHGVDVRFFSTLTEYPMCGHGTMGLMTWLVEHGWFLPDNGATVTTTLRTPAMASDVEIRIREDGRPEVLLSLAPAVFEPAVLHTDELAGMLGISTEGFRDDLDMKVTITDFRSLLVPIRSVVDLETVTPDFAAITALCHRESIDTIALFTPITENTGPMIRCREFCPAVGTPEAAASGTTNRAISCYLYLAGQLGDLQNGSLTLHSQQGHEMGRPSVVMSELAIRNGQVVEVRVGGLATKTIEGKFFLP</sequence>